<evidence type="ECO:0000259" key="2">
    <source>
        <dbReference type="PROSITE" id="PS51747"/>
    </source>
</evidence>
<organism evidence="3 4">
    <name type="scientific">Niastella koreensis</name>
    <dbReference type="NCBI Taxonomy" id="354356"/>
    <lineage>
        <taxon>Bacteria</taxon>
        <taxon>Pseudomonadati</taxon>
        <taxon>Bacteroidota</taxon>
        <taxon>Chitinophagia</taxon>
        <taxon>Chitinophagales</taxon>
        <taxon>Chitinophagaceae</taxon>
        <taxon>Niastella</taxon>
    </lineage>
</organism>
<dbReference type="NCBIfam" id="NF004064">
    <property type="entry name" value="PRK05578.1"/>
    <property type="match status" value="1"/>
</dbReference>
<dbReference type="PANTHER" id="PTHR11644:SF2">
    <property type="entry name" value="CYTIDINE DEAMINASE"/>
    <property type="match status" value="1"/>
</dbReference>
<sequence>MKKDEFKFSFDVYDSIEELTEEDAWLLNEAREVTEHAYAPYSHFQVGAVAKLVNGEIVAGSNQENASFPVGLCAERVLLASASSLYPQVAIETMAISYQTGNGDSNHPISPCGICRQSLQEFESRVKHPIRLILGGMEGKIYVIPKAGILLPLAFTSEQLRGEW</sequence>
<reference evidence="3 4" key="1">
    <citation type="submission" date="2016-04" db="EMBL/GenBank/DDBJ databases">
        <authorList>
            <person name="Chen L."/>
            <person name="Zhuang W."/>
            <person name="Wang G."/>
        </authorList>
    </citation>
    <scope>NUCLEOTIDE SEQUENCE [LARGE SCALE GENOMIC DNA]</scope>
    <source>
        <strain evidence="4">GR20</strain>
    </source>
</reference>
<proteinExistence type="inferred from homology"/>
<evidence type="ECO:0000313" key="3">
    <source>
        <dbReference type="EMBL" id="OQP40229.1"/>
    </source>
</evidence>
<evidence type="ECO:0000256" key="1">
    <source>
        <dbReference type="ARBA" id="ARBA00006576"/>
    </source>
</evidence>
<comment type="similarity">
    <text evidence="1">Belongs to the cytidine and deoxycytidylate deaminase family.</text>
</comment>
<accession>A0ABX3NMZ9</accession>
<gene>
    <name evidence="3" type="ORF">A4D02_14995</name>
</gene>
<dbReference type="InterPro" id="IPR002125">
    <property type="entry name" value="CMP_dCMP_dom"/>
</dbReference>
<dbReference type="SUPFAM" id="SSF53927">
    <property type="entry name" value="Cytidine deaminase-like"/>
    <property type="match status" value="1"/>
</dbReference>
<comment type="caution">
    <text evidence="3">The sequence shown here is derived from an EMBL/GenBank/DDBJ whole genome shotgun (WGS) entry which is preliminary data.</text>
</comment>
<protein>
    <submittedName>
        <fullName evidence="3">Cytidine deaminase</fullName>
    </submittedName>
</protein>
<evidence type="ECO:0000313" key="4">
    <source>
        <dbReference type="Proteomes" id="UP000192277"/>
    </source>
</evidence>
<feature type="domain" description="CMP/dCMP-type deaminase" evidence="2">
    <location>
        <begin position="21"/>
        <end position="158"/>
    </location>
</feature>
<dbReference type="PANTHER" id="PTHR11644">
    <property type="entry name" value="CYTIDINE DEAMINASE"/>
    <property type="match status" value="1"/>
</dbReference>
<dbReference type="Proteomes" id="UP000192277">
    <property type="component" value="Unassembled WGS sequence"/>
</dbReference>
<dbReference type="CDD" id="cd01283">
    <property type="entry name" value="cytidine_deaminase"/>
    <property type="match status" value="1"/>
</dbReference>
<name>A0ABX3NMZ9_9BACT</name>
<dbReference type="InterPro" id="IPR050202">
    <property type="entry name" value="Cyt/Deoxycyt_deaminase"/>
</dbReference>
<dbReference type="Pfam" id="PF00383">
    <property type="entry name" value="dCMP_cyt_deam_1"/>
    <property type="match status" value="1"/>
</dbReference>
<dbReference type="PROSITE" id="PS51747">
    <property type="entry name" value="CYT_DCMP_DEAMINASES_2"/>
    <property type="match status" value="1"/>
</dbReference>
<dbReference type="Gene3D" id="3.40.140.10">
    <property type="entry name" value="Cytidine Deaminase, domain 2"/>
    <property type="match status" value="1"/>
</dbReference>
<dbReference type="EMBL" id="LWBO01000077">
    <property type="protein sequence ID" value="OQP40229.1"/>
    <property type="molecule type" value="Genomic_DNA"/>
</dbReference>
<dbReference type="InterPro" id="IPR016193">
    <property type="entry name" value="Cytidine_deaminase-like"/>
</dbReference>
<keyword evidence="4" id="KW-1185">Reference proteome</keyword>